<organism evidence="2 3">
    <name type="scientific">Cryobacterium luteum</name>
    <dbReference type="NCBI Taxonomy" id="1424661"/>
    <lineage>
        <taxon>Bacteria</taxon>
        <taxon>Bacillati</taxon>
        <taxon>Actinomycetota</taxon>
        <taxon>Actinomycetes</taxon>
        <taxon>Micrococcales</taxon>
        <taxon>Microbacteriaceae</taxon>
        <taxon>Cryobacterium</taxon>
    </lineage>
</organism>
<dbReference type="RefSeq" id="WP_139175929.1">
    <property type="nucleotide sequence ID" value="NZ_FOCN01000035.1"/>
</dbReference>
<evidence type="ECO:0000313" key="2">
    <source>
        <dbReference type="EMBL" id="TFB92245.1"/>
    </source>
</evidence>
<dbReference type="EMBL" id="SOFF01000017">
    <property type="protein sequence ID" value="TFB92245.1"/>
    <property type="molecule type" value="Genomic_DNA"/>
</dbReference>
<evidence type="ECO:0000313" key="3">
    <source>
        <dbReference type="Proteomes" id="UP000297654"/>
    </source>
</evidence>
<feature type="transmembrane region" description="Helical" evidence="1">
    <location>
        <begin position="156"/>
        <end position="177"/>
    </location>
</feature>
<keyword evidence="1" id="KW-0472">Membrane</keyword>
<protein>
    <recommendedName>
        <fullName evidence="4">DUF2975 domain-containing protein</fullName>
    </recommendedName>
</protein>
<sequence length="239" mass="24910">MASLVDRHDYRYVSCMAETVDIARSLSPRSSLRFVSIVSIAALVYATYGVVSVVAEMISRLAHRGTGIALTWDPGLAAPQPTQAFYGGGPFIVPGSTPYFTAMTGTVKDVPVEVIVFQSLGDLVSVLTTAGIAICVLVLARMIAGGAPFARASARALTVLAIVVFVGFEGATVLHGVSAMSVPTVMFAAPQQPDGTYNPPGTTTAIFTFWPVYISAALVALAAVFRAGALYQQDSSGLV</sequence>
<dbReference type="AlphaFoldDB" id="A0A5F0D8U6"/>
<proteinExistence type="predicted"/>
<keyword evidence="1" id="KW-0812">Transmembrane</keyword>
<keyword evidence="3" id="KW-1185">Reference proteome</keyword>
<evidence type="ECO:0000256" key="1">
    <source>
        <dbReference type="SAM" id="Phobius"/>
    </source>
</evidence>
<gene>
    <name evidence="2" type="ORF">E3O10_05105</name>
</gene>
<evidence type="ECO:0008006" key="4">
    <source>
        <dbReference type="Google" id="ProtNLM"/>
    </source>
</evidence>
<name>A0A5F0D8U6_9MICO</name>
<feature type="transmembrane region" description="Helical" evidence="1">
    <location>
        <begin position="34"/>
        <end position="55"/>
    </location>
</feature>
<comment type="caution">
    <text evidence="2">The sequence shown here is derived from an EMBL/GenBank/DDBJ whole genome shotgun (WGS) entry which is preliminary data.</text>
</comment>
<accession>A0A5F0D8U6</accession>
<feature type="transmembrane region" description="Helical" evidence="1">
    <location>
        <begin position="205"/>
        <end position="225"/>
    </location>
</feature>
<dbReference type="Proteomes" id="UP000297654">
    <property type="component" value="Unassembled WGS sequence"/>
</dbReference>
<reference evidence="2 3" key="1">
    <citation type="submission" date="2019-03" db="EMBL/GenBank/DDBJ databases">
        <title>Genomics of glacier-inhabiting Cryobacterium strains.</title>
        <authorList>
            <person name="Liu Q."/>
            <person name="Xin Y.-H."/>
        </authorList>
    </citation>
    <scope>NUCLEOTIDE SEQUENCE [LARGE SCALE GENOMIC DNA]</scope>
    <source>
        <strain evidence="2 3">Hh15</strain>
    </source>
</reference>
<feature type="transmembrane region" description="Helical" evidence="1">
    <location>
        <begin position="123"/>
        <end position="144"/>
    </location>
</feature>
<keyword evidence="1" id="KW-1133">Transmembrane helix</keyword>